<dbReference type="EMBL" id="BANX01000006">
    <property type="protein sequence ID" value="GAC67160.1"/>
    <property type="molecule type" value="Genomic_DNA"/>
</dbReference>
<feature type="region of interest" description="Disordered" evidence="1">
    <location>
        <begin position="47"/>
        <end position="70"/>
    </location>
</feature>
<name>M0QEX2_9ACTN</name>
<reference evidence="2 3" key="1">
    <citation type="submission" date="2013-01" db="EMBL/GenBank/DDBJ databases">
        <title>Whole genome shotgun sequence of Gordonia soli NBRC 108243.</title>
        <authorList>
            <person name="Isaki-Nakamura S."/>
            <person name="Hosoyama A."/>
            <person name="Tsuchikane K."/>
            <person name="Ando Y."/>
            <person name="Baba S."/>
            <person name="Ohji S."/>
            <person name="Hamada M."/>
            <person name="Tamura T."/>
            <person name="Yamazoe A."/>
            <person name="Yamazaki S."/>
            <person name="Fujita N."/>
        </authorList>
    </citation>
    <scope>NUCLEOTIDE SEQUENCE [LARGE SCALE GENOMIC DNA]</scope>
    <source>
        <strain evidence="2 3">NBRC 108243</strain>
    </source>
</reference>
<keyword evidence="3" id="KW-1185">Reference proteome</keyword>
<evidence type="ECO:0000256" key="1">
    <source>
        <dbReference type="SAM" id="MobiDB-lite"/>
    </source>
</evidence>
<dbReference type="AlphaFoldDB" id="M0QEX2"/>
<evidence type="ECO:0000313" key="2">
    <source>
        <dbReference type="EMBL" id="GAC67160.1"/>
    </source>
</evidence>
<evidence type="ECO:0000313" key="3">
    <source>
        <dbReference type="Proteomes" id="UP000011666"/>
    </source>
</evidence>
<dbReference type="Proteomes" id="UP000011666">
    <property type="component" value="Unassembled WGS sequence"/>
</dbReference>
<feature type="compositionally biased region" description="Low complexity" evidence="1">
    <location>
        <begin position="47"/>
        <end position="64"/>
    </location>
</feature>
<comment type="caution">
    <text evidence="2">The sequence shown here is derived from an EMBL/GenBank/DDBJ whole genome shotgun (WGS) entry which is preliminary data.</text>
</comment>
<organism evidence="2 3">
    <name type="scientific">Gordonia soli NBRC 108243</name>
    <dbReference type="NCBI Taxonomy" id="1223545"/>
    <lineage>
        <taxon>Bacteria</taxon>
        <taxon>Bacillati</taxon>
        <taxon>Actinomycetota</taxon>
        <taxon>Actinomycetes</taxon>
        <taxon>Mycobacteriales</taxon>
        <taxon>Gordoniaceae</taxon>
        <taxon>Gordonia</taxon>
    </lineage>
</organism>
<accession>M0QEX2</accession>
<proteinExistence type="predicted"/>
<sequence length="70" mass="6566">MPPDVVVVVSVEVSVDVSGVVGSLVAGSLVVSPVSPGSVVSGSLVAGPVGSTGSVTPPVGSPVPSWSPES</sequence>
<protein>
    <submittedName>
        <fullName evidence="2">Uncharacterized protein</fullName>
    </submittedName>
</protein>
<gene>
    <name evidence="2" type="ORF">GS4_06_00060</name>
</gene>